<name>A0AB34IUS3_PRYPA</name>
<sequence length="318" mass="34095">MVSRALPRGPRALAALLPAIEPLADLLQEQGLTRTPPHRREGLHPLVVPLAAEGEASVVGVLRWPSPPPPQLLLVRTERQPADLRDGTASLASLTLRPLGTPAQYARRAAAEAEASAGPRQIISAAAALSSAVAAAPYVPGELGASKLQLDQYLLLRVGPFPDVWERMARLRLERADETAALVAAERATAGNPSWGCCLWLQAQLMGALGRREEERDLALAALETPLWTLGASLAEVQAAAQLAHVDDVFALFKQMEEALRLQQNAPPRSIGELALARALECMDEVVRRRSRWDDARPHVASALEEAGLTDVAELAAL</sequence>
<dbReference type="InterPro" id="IPR045287">
    <property type="entry name" value="PAB"/>
</dbReference>
<gene>
    <name evidence="1" type="ORF">AB1Y20_007757</name>
</gene>
<evidence type="ECO:0000313" key="1">
    <source>
        <dbReference type="EMBL" id="KAL1506892.1"/>
    </source>
</evidence>
<reference evidence="1 2" key="1">
    <citation type="journal article" date="2024" name="Science">
        <title>Giant polyketide synthase enzymes in the biosynthesis of giant marine polyether toxins.</title>
        <authorList>
            <person name="Fallon T.R."/>
            <person name="Shende V.V."/>
            <person name="Wierzbicki I.H."/>
            <person name="Pendleton A.L."/>
            <person name="Watervoot N.F."/>
            <person name="Auber R.P."/>
            <person name="Gonzalez D.J."/>
            <person name="Wisecaver J.H."/>
            <person name="Moore B.S."/>
        </authorList>
    </citation>
    <scope>NUCLEOTIDE SEQUENCE [LARGE SCALE GENOMIC DNA]</scope>
    <source>
        <strain evidence="1 2">12B1</strain>
    </source>
</reference>
<protein>
    <submittedName>
        <fullName evidence="1">Uncharacterized protein</fullName>
    </submittedName>
</protein>
<evidence type="ECO:0000313" key="2">
    <source>
        <dbReference type="Proteomes" id="UP001515480"/>
    </source>
</evidence>
<keyword evidence="2" id="KW-1185">Reference proteome</keyword>
<dbReference type="PANTHER" id="PTHR35115:SF1">
    <property type="entry name" value="PROTEIN IN CHLOROPLAST ATPASE BIOGENESIS, CHLOROPLASTIC"/>
    <property type="match status" value="1"/>
</dbReference>
<comment type="caution">
    <text evidence="1">The sequence shown here is derived from an EMBL/GenBank/DDBJ whole genome shotgun (WGS) entry which is preliminary data.</text>
</comment>
<dbReference type="EMBL" id="JBGBPQ010000018">
    <property type="protein sequence ID" value="KAL1506892.1"/>
    <property type="molecule type" value="Genomic_DNA"/>
</dbReference>
<proteinExistence type="predicted"/>
<dbReference type="PANTHER" id="PTHR35115">
    <property type="entry name" value="CYCLIN DELTA-3"/>
    <property type="match status" value="1"/>
</dbReference>
<accession>A0AB34IUS3</accession>
<organism evidence="1 2">
    <name type="scientific">Prymnesium parvum</name>
    <name type="common">Toxic golden alga</name>
    <dbReference type="NCBI Taxonomy" id="97485"/>
    <lineage>
        <taxon>Eukaryota</taxon>
        <taxon>Haptista</taxon>
        <taxon>Haptophyta</taxon>
        <taxon>Prymnesiophyceae</taxon>
        <taxon>Prymnesiales</taxon>
        <taxon>Prymnesiaceae</taxon>
        <taxon>Prymnesium</taxon>
    </lineage>
</organism>
<dbReference type="Proteomes" id="UP001515480">
    <property type="component" value="Unassembled WGS sequence"/>
</dbReference>
<dbReference type="AlphaFoldDB" id="A0AB34IUS3"/>